<dbReference type="AlphaFoldDB" id="A0A9P6LHH5"/>
<dbReference type="EMBL" id="JAATWM020000018">
    <property type="protein sequence ID" value="KAF9876284.1"/>
    <property type="molecule type" value="Genomic_DNA"/>
</dbReference>
<evidence type="ECO:0000313" key="3">
    <source>
        <dbReference type="Proteomes" id="UP000781932"/>
    </source>
</evidence>
<feature type="region of interest" description="Disordered" evidence="1">
    <location>
        <begin position="1"/>
        <end position="47"/>
    </location>
</feature>
<keyword evidence="3" id="KW-1185">Reference proteome</keyword>
<dbReference type="Proteomes" id="UP000781932">
    <property type="component" value="Unassembled WGS sequence"/>
</dbReference>
<sequence>MNQKTVAADSAGAEAAQDDDDSSLRTQVSDTVTKTGDGNSSPKDMALQEARNASVEELDGLTAAKWKFVYQYVHELKKRGAFTNLATLCLMHKLFNEAFISNKHMPYVDMALASKSPLNPVYPNPGYVKYLEMSPLPAATAAPPAATVQANETRSTPISAAAGKNGPTPTSSPGTAGKTDCEAQKQKKLLIDKTRTILREHTLPGAREAHIQDLYDYAPTLLKCNMLSLTKERMRNIIRHQWAEHTAEEQRFKSRVAADDWAGRQKHREGMGVSLKRPASPGNCADRPMKQQCRGPKA</sequence>
<feature type="compositionally biased region" description="Polar residues" evidence="1">
    <location>
        <begin position="24"/>
        <end position="42"/>
    </location>
</feature>
<evidence type="ECO:0000256" key="1">
    <source>
        <dbReference type="SAM" id="MobiDB-lite"/>
    </source>
</evidence>
<feature type="region of interest" description="Disordered" evidence="1">
    <location>
        <begin position="152"/>
        <end position="181"/>
    </location>
</feature>
<accession>A0A9P6LHH5</accession>
<comment type="caution">
    <text evidence="2">The sequence shown here is derived from an EMBL/GenBank/DDBJ whole genome shotgun (WGS) entry which is preliminary data.</text>
</comment>
<protein>
    <submittedName>
        <fullName evidence="2">Uncharacterized protein</fullName>
    </submittedName>
</protein>
<dbReference type="GeneID" id="62162018"/>
<organism evidence="2 3">
    <name type="scientific">Colletotrichum karsti</name>
    <dbReference type="NCBI Taxonomy" id="1095194"/>
    <lineage>
        <taxon>Eukaryota</taxon>
        <taxon>Fungi</taxon>
        <taxon>Dikarya</taxon>
        <taxon>Ascomycota</taxon>
        <taxon>Pezizomycotina</taxon>
        <taxon>Sordariomycetes</taxon>
        <taxon>Hypocreomycetidae</taxon>
        <taxon>Glomerellales</taxon>
        <taxon>Glomerellaceae</taxon>
        <taxon>Colletotrichum</taxon>
        <taxon>Colletotrichum boninense species complex</taxon>
    </lineage>
</organism>
<feature type="region of interest" description="Disordered" evidence="1">
    <location>
        <begin position="259"/>
        <end position="298"/>
    </location>
</feature>
<dbReference type="RefSeq" id="XP_038745745.1">
    <property type="nucleotide sequence ID" value="XM_038888944.1"/>
</dbReference>
<reference evidence="2" key="1">
    <citation type="submission" date="2020-03" db="EMBL/GenBank/DDBJ databases">
        <authorList>
            <person name="He L."/>
        </authorList>
    </citation>
    <scope>NUCLEOTIDE SEQUENCE</scope>
    <source>
        <strain evidence="2">CkLH20</strain>
    </source>
</reference>
<proteinExistence type="predicted"/>
<name>A0A9P6LHH5_9PEZI</name>
<reference evidence="2" key="2">
    <citation type="submission" date="2020-11" db="EMBL/GenBank/DDBJ databases">
        <title>Whole genome sequencing of Colletotrichum sp.</title>
        <authorList>
            <person name="Li H."/>
        </authorList>
    </citation>
    <scope>NUCLEOTIDE SEQUENCE</scope>
    <source>
        <strain evidence="2">CkLH20</strain>
    </source>
</reference>
<gene>
    <name evidence="2" type="ORF">CkaCkLH20_06227</name>
</gene>
<evidence type="ECO:0000313" key="2">
    <source>
        <dbReference type="EMBL" id="KAF9876284.1"/>
    </source>
</evidence>